<dbReference type="GO" id="GO:0003842">
    <property type="term" value="F:L-glutamate gamma-semialdehyde dehydrogenase activity"/>
    <property type="evidence" value="ECO:0007669"/>
    <property type="project" value="UniProtKB-UniRule"/>
</dbReference>
<dbReference type="InterPro" id="IPR015590">
    <property type="entry name" value="Aldehyde_DH_dom"/>
</dbReference>
<dbReference type="EC" id="1.2.1.88" evidence="20"/>
<dbReference type="GO" id="GO:0003700">
    <property type="term" value="F:DNA-binding transcription factor activity"/>
    <property type="evidence" value="ECO:0007669"/>
    <property type="project" value="InterPro"/>
</dbReference>
<comment type="caution">
    <text evidence="26">The sequence shown here is derived from an EMBL/GenBank/DDBJ whole genome shotgun (WGS) entry which is preliminary data.</text>
</comment>
<dbReference type="InterPro" id="IPR036714">
    <property type="entry name" value="SDH_sf"/>
</dbReference>
<dbReference type="Gene3D" id="3.20.20.220">
    <property type="match status" value="1"/>
</dbReference>
<dbReference type="NCBIfam" id="TIGR01238">
    <property type="entry name" value="D1pyr5carbox3"/>
    <property type="match status" value="1"/>
</dbReference>
<dbReference type="InterPro" id="IPR005933">
    <property type="entry name" value="PutA_C"/>
</dbReference>
<dbReference type="Gene3D" id="1.20.5.550">
    <property type="entry name" value="Single Helix bin"/>
    <property type="match status" value="1"/>
</dbReference>
<keyword evidence="15" id="KW-0511">Multifunctional enzyme</keyword>
<dbReference type="Pfam" id="PF00171">
    <property type="entry name" value="Aldedh"/>
    <property type="match status" value="1"/>
</dbReference>
<dbReference type="InterPro" id="IPR024090">
    <property type="entry name" value="PRODH_PutA_dom_I"/>
</dbReference>
<dbReference type="InterPro" id="IPR041349">
    <property type="entry name" value="PRODH"/>
</dbReference>
<evidence type="ECO:0000259" key="24">
    <source>
        <dbReference type="Pfam" id="PF14850"/>
    </source>
</evidence>
<feature type="active site" evidence="21">
    <location>
        <position position="942"/>
    </location>
</feature>
<dbReference type="Gene3D" id="3.40.309.10">
    <property type="entry name" value="Aldehyde Dehydrogenase, Chain A, domain 2"/>
    <property type="match status" value="1"/>
</dbReference>
<evidence type="ECO:0000256" key="14">
    <source>
        <dbReference type="ARBA" id="ARBA00023186"/>
    </source>
</evidence>
<proteinExistence type="inferred from homology"/>
<dbReference type="GO" id="GO:0009898">
    <property type="term" value="C:cytoplasmic side of plasma membrane"/>
    <property type="evidence" value="ECO:0007669"/>
    <property type="project" value="TreeGrafter"/>
</dbReference>
<keyword evidence="9 20" id="KW-0805">Transcription regulation</keyword>
<keyword evidence="13 20" id="KW-0804">Transcription</keyword>
<dbReference type="Gene3D" id="3.40.605.10">
    <property type="entry name" value="Aldehyde Dehydrogenase, Chain A, domain 1"/>
    <property type="match status" value="1"/>
</dbReference>
<evidence type="ECO:0000256" key="19">
    <source>
        <dbReference type="ARBA" id="ARBA00060911"/>
    </source>
</evidence>
<keyword evidence="11 20" id="KW-0642">Proline metabolism</keyword>
<accession>A0A8J2Z592</accession>
<dbReference type="FunFam" id="3.40.309.10:FF:000005">
    <property type="entry name" value="1-pyrroline-5-carboxylate dehydrogenase 1"/>
    <property type="match status" value="1"/>
</dbReference>
<dbReference type="InterPro" id="IPR016161">
    <property type="entry name" value="Ald_DH/histidinol_DH"/>
</dbReference>
<evidence type="ECO:0000256" key="17">
    <source>
        <dbReference type="ARBA" id="ARBA00048779"/>
    </source>
</evidence>
<dbReference type="InterPro" id="IPR024089">
    <property type="entry name" value="PRODH_PutA_dom_I/II"/>
</dbReference>
<evidence type="ECO:0000256" key="9">
    <source>
        <dbReference type="ARBA" id="ARBA00023015"/>
    </source>
</evidence>
<comment type="similarity">
    <text evidence="19 20">In the C-terminal section; belongs to the aldehyde dehydrogenase family.</text>
</comment>
<dbReference type="EC" id="1.5.5.2" evidence="20"/>
<evidence type="ECO:0000256" key="4">
    <source>
        <dbReference type="ARBA" id="ARBA00008571"/>
    </source>
</evidence>
<reference evidence="26" key="2">
    <citation type="submission" date="2020-09" db="EMBL/GenBank/DDBJ databases">
        <authorList>
            <person name="Sun Q."/>
            <person name="Zhou Y."/>
        </authorList>
    </citation>
    <scope>NUCLEOTIDE SEQUENCE</scope>
    <source>
        <strain evidence="26">CGMCC 1.15758</strain>
    </source>
</reference>
<dbReference type="SUPFAM" id="SSF109910">
    <property type="entry name" value="YgfY-like"/>
    <property type="match status" value="1"/>
</dbReference>
<dbReference type="InterPro" id="IPR016160">
    <property type="entry name" value="Ald_DH_CS_CYS"/>
</dbReference>
<evidence type="ECO:0000256" key="21">
    <source>
        <dbReference type="PIRSR" id="PIRSR000197-1"/>
    </source>
</evidence>
<comment type="function">
    <text evidence="20">Oxidizes proline to glutamate for use as a carbon and nitrogen source.</text>
</comment>
<comment type="catalytic activity">
    <reaction evidence="17 20">
        <text>L-proline + a quinone = (S)-1-pyrroline-5-carboxylate + a quinol + H(+)</text>
        <dbReference type="Rhea" id="RHEA:23784"/>
        <dbReference type="ChEBI" id="CHEBI:15378"/>
        <dbReference type="ChEBI" id="CHEBI:17388"/>
        <dbReference type="ChEBI" id="CHEBI:24646"/>
        <dbReference type="ChEBI" id="CHEBI:60039"/>
        <dbReference type="ChEBI" id="CHEBI:132124"/>
        <dbReference type="EC" id="1.5.5.2"/>
    </reaction>
</comment>
<dbReference type="InterPro" id="IPR016163">
    <property type="entry name" value="Ald_DH_C"/>
</dbReference>
<dbReference type="OrthoDB" id="9768731at2"/>
<dbReference type="InterPro" id="IPR016162">
    <property type="entry name" value="Ald_DH_N"/>
</dbReference>
<feature type="domain" description="Proline utilization A proline dehydrogenase N-terminal" evidence="25">
    <location>
        <begin position="118"/>
        <end position="165"/>
    </location>
</feature>
<dbReference type="SUPFAM" id="SSF51730">
    <property type="entry name" value="FAD-linked oxidoreductase"/>
    <property type="match status" value="1"/>
</dbReference>
<evidence type="ECO:0000256" key="1">
    <source>
        <dbReference type="ARBA" id="ARBA00001974"/>
    </source>
</evidence>
<dbReference type="InterPro" id="IPR005631">
    <property type="entry name" value="SDH"/>
</dbReference>
<name>A0A8J2Z592_9GAMM</name>
<dbReference type="PANTHER" id="PTHR42862:SF1">
    <property type="entry name" value="DELTA-1-PYRROLINE-5-CARBOXYLATE DEHYDROGENASE 2, ISOFORM A-RELATED"/>
    <property type="match status" value="1"/>
</dbReference>
<evidence type="ECO:0000256" key="13">
    <source>
        <dbReference type="ARBA" id="ARBA00023163"/>
    </source>
</evidence>
<organism evidence="26 27">
    <name type="scientific">Cysteiniphilum litorale</name>
    <dbReference type="NCBI Taxonomy" id="2056700"/>
    <lineage>
        <taxon>Bacteria</taxon>
        <taxon>Pseudomonadati</taxon>
        <taxon>Pseudomonadota</taxon>
        <taxon>Gammaproteobacteria</taxon>
        <taxon>Thiotrichales</taxon>
        <taxon>Fastidiosibacteraceae</taxon>
        <taxon>Cysteiniphilum</taxon>
    </lineage>
</organism>
<keyword evidence="14" id="KW-0143">Chaperone</keyword>
<dbReference type="PIRSF" id="PIRSF000197">
    <property type="entry name" value="Bifunct_PutA"/>
    <property type="match status" value="1"/>
</dbReference>
<dbReference type="InterPro" id="IPR002872">
    <property type="entry name" value="Proline_DH_dom"/>
</dbReference>
<evidence type="ECO:0000256" key="2">
    <source>
        <dbReference type="ARBA" id="ARBA00004739"/>
    </source>
</evidence>
<keyword evidence="10 20" id="KW-0520">NAD</keyword>
<evidence type="ECO:0000256" key="16">
    <source>
        <dbReference type="ARBA" id="ARBA00048142"/>
    </source>
</evidence>
<dbReference type="UniPathway" id="UPA00261">
    <property type="reaction ID" value="UER00373"/>
</dbReference>
<dbReference type="Gene3D" id="1.20.5.460">
    <property type="entry name" value="Single helix bin"/>
    <property type="match status" value="1"/>
</dbReference>
<dbReference type="PROSITE" id="PS00070">
    <property type="entry name" value="ALDEHYDE_DEHYDR_CYS"/>
    <property type="match status" value="1"/>
</dbReference>
<dbReference type="PANTHER" id="PTHR42862">
    <property type="entry name" value="DELTA-1-PYRROLINE-5-CARBOXYLATE DEHYDROGENASE 1, ISOFORM A-RELATED"/>
    <property type="match status" value="1"/>
</dbReference>
<feature type="domain" description="Proline dehydrogenase" evidence="23">
    <location>
        <begin position="295"/>
        <end position="590"/>
    </location>
</feature>
<evidence type="ECO:0000256" key="11">
    <source>
        <dbReference type="ARBA" id="ARBA00023062"/>
    </source>
</evidence>
<keyword evidence="8 20" id="KW-0560">Oxidoreductase</keyword>
<comment type="cofactor">
    <cofactor evidence="1 20">
        <name>FAD</name>
        <dbReference type="ChEBI" id="CHEBI:57692"/>
    </cofactor>
</comment>
<dbReference type="InterPro" id="IPR050485">
    <property type="entry name" value="Proline_metab_enzyme"/>
</dbReference>
<keyword evidence="6 20" id="KW-0285">Flavoprotein</keyword>
<evidence type="ECO:0000259" key="22">
    <source>
        <dbReference type="Pfam" id="PF00171"/>
    </source>
</evidence>
<comment type="similarity">
    <text evidence="18 20">In the N-terminal section; belongs to the proline dehydrogenase family.</text>
</comment>
<dbReference type="Proteomes" id="UP000636949">
    <property type="component" value="Unassembled WGS sequence"/>
</dbReference>
<evidence type="ECO:0000256" key="10">
    <source>
        <dbReference type="ARBA" id="ARBA00023027"/>
    </source>
</evidence>
<comment type="pathway">
    <text evidence="2 20">Amino-acid degradation; L-proline degradation into L-glutamate; L-glutamate from L-proline: step 1/2.</text>
</comment>
<keyword evidence="12 20" id="KW-0238">DNA-binding</keyword>
<dbReference type="EMBL" id="BMJS01000022">
    <property type="protein sequence ID" value="GGG01435.1"/>
    <property type="molecule type" value="Genomic_DNA"/>
</dbReference>
<evidence type="ECO:0000256" key="8">
    <source>
        <dbReference type="ARBA" id="ARBA00023002"/>
    </source>
</evidence>
<dbReference type="SUPFAM" id="SSF53720">
    <property type="entry name" value="ALDH-like"/>
    <property type="match status" value="1"/>
</dbReference>
<dbReference type="GO" id="GO:0010133">
    <property type="term" value="P:L-proline catabolic process to L-glutamate"/>
    <property type="evidence" value="ECO:0007669"/>
    <property type="project" value="UniProtKB-UniRule"/>
</dbReference>
<evidence type="ECO:0000256" key="15">
    <source>
        <dbReference type="ARBA" id="ARBA00023268"/>
    </source>
</evidence>
<evidence type="ECO:0000259" key="23">
    <source>
        <dbReference type="Pfam" id="PF01619"/>
    </source>
</evidence>
<evidence type="ECO:0000256" key="3">
    <source>
        <dbReference type="ARBA" id="ARBA00004786"/>
    </source>
</evidence>
<gene>
    <name evidence="26" type="primary">putA</name>
    <name evidence="26" type="ORF">GCM10010995_18630</name>
</gene>
<dbReference type="Pfam" id="PF03937">
    <property type="entry name" value="Sdh5"/>
    <property type="match status" value="1"/>
</dbReference>
<dbReference type="Pfam" id="PF14850">
    <property type="entry name" value="Pro_dh-DNA_bdg"/>
    <property type="match status" value="1"/>
</dbReference>
<comment type="similarity">
    <text evidence="4">Belongs to the SdhE FAD assembly factor family.</text>
</comment>
<evidence type="ECO:0000313" key="27">
    <source>
        <dbReference type="Proteomes" id="UP000636949"/>
    </source>
</evidence>
<comment type="catalytic activity">
    <reaction evidence="16 20">
        <text>L-glutamate 5-semialdehyde + NAD(+) + H2O = L-glutamate + NADH + 2 H(+)</text>
        <dbReference type="Rhea" id="RHEA:30235"/>
        <dbReference type="ChEBI" id="CHEBI:15377"/>
        <dbReference type="ChEBI" id="CHEBI:15378"/>
        <dbReference type="ChEBI" id="CHEBI:29985"/>
        <dbReference type="ChEBI" id="CHEBI:57540"/>
        <dbReference type="ChEBI" id="CHEBI:57945"/>
        <dbReference type="ChEBI" id="CHEBI:58066"/>
        <dbReference type="EC" id="1.2.1.88"/>
    </reaction>
</comment>
<dbReference type="GO" id="GO:0004657">
    <property type="term" value="F:proline dehydrogenase activity"/>
    <property type="evidence" value="ECO:0007669"/>
    <property type="project" value="UniProtKB-UniRule"/>
</dbReference>
<evidence type="ECO:0000256" key="18">
    <source>
        <dbReference type="ARBA" id="ARBA00060889"/>
    </source>
</evidence>
<evidence type="ECO:0000256" key="5">
    <source>
        <dbReference type="ARBA" id="ARBA00022491"/>
    </source>
</evidence>
<dbReference type="InterPro" id="IPR025703">
    <property type="entry name" value="Bifunct_PutA"/>
</dbReference>
<keyword evidence="7 20" id="KW-0274">FAD</keyword>
<dbReference type="RefSeq" id="WP_117003203.1">
    <property type="nucleotide sequence ID" value="NZ_BMJS01000022.1"/>
</dbReference>
<dbReference type="NCBIfam" id="NF008869">
    <property type="entry name" value="PRK11904.1"/>
    <property type="match status" value="1"/>
</dbReference>
<dbReference type="GO" id="GO:0003677">
    <property type="term" value="F:DNA binding"/>
    <property type="evidence" value="ECO:0007669"/>
    <property type="project" value="UniProtKB-KW"/>
</dbReference>
<sequence>MIVENENVTDQEVLSRLRWAARRGMLELDLILSPYIEFAYLAAPQAEKEAFHALLKCEDQDLFNWFIKSKPADDAHQMMVDKILLVKKQIAQQQANNTSLPSQELTMILDRNNKFDQSVLMQEISKHWLCDEQMIVEKLAKQAALTDKERLSVQDIASGLVANVRETRLSKSGLDAFMTKYDLSSDEGIVLMCLAEALLRIPDKHTADKLIKDKLTSANWHEHVGDSEYLFVNAATWCLMLTGKILKPGQYQNKFKGVLKGFLDKRSRPVVRRAVMHAMKVLGQQYVMGETIDKALKRAQEKEAMGFTYSYDMLGEAATTKADAEYYYNEYRQAIDAIGFAATKNSVRTNPGISVKLSALHPRYEVAQADRVHTEMYPKLLKLVELAQRYNIGLNIDAEETERLELSLELVSRLAHETSLQGFEGIGIVVQAYQKRASFVLDYLIDLAERTGHRFMIRLVKGAYWDSEIKHAQVEGLEGYPVFTQKCYTDVSYQACIKKLFANGKHIYPQFATHNAYTTALVMQLAGDYRDYEFQCLHGMGDALYDHVVGKDNFNIPCRIYAPVGTYKHLLPYLVRRLLENGANSSFVHRIVDEQTPIESLVEDPVEKAKRLGFKAHPQIALPVNMFGEERMNSKSYNLNDTRTLEKLALQMSQFDRDDYVAKPLIKGVDTSKLTAENIFNPANNQVFGKVYHADKAMAEKAMEVAHNAFDAWSLVEAEKRADALDKCADLLEENMPKFMAIAVREAGKTLANAVNEIREAVDFCRYYAAQARAEFAAPKTLPGPTGELNQISLHGRGAIVCISPWNFPLAIFLGEVTAALAAGNTVVAKPAEQTPIIAYEAIKLLHQAGIPEDVLQFVPGTGEEVGSTLTQDPRVAGVIFTGSTEVAKIIQQTLSAKKGAIVPFVAETGGQNVMVVDSSSLPEQVVRDVISSAFDSAGQRCSALRVLYLQEDIADNVITMLKGAMDELKVHDPAFIETDVGPVIDQEAQANLKAHINNMRQSAKLVHEMSEDKALEKGNYIYPVVFEIDSIHALKREVFGPVLHIVRFKATELDKVAKDINSTGYGLTFGVHSRIQETVNFFKKHIRVGNIYVNRNIVGAVVGVQPFGGQGLSGTGPKAGGPFYLHRLAVERTISIDTTASGGNASLMSLEQ</sequence>
<dbReference type="AlphaFoldDB" id="A0A8J2Z592"/>
<dbReference type="Gene3D" id="1.10.150.250">
    <property type="entry name" value="Flavinator of succinate dehydrogenase"/>
    <property type="match status" value="1"/>
</dbReference>
<feature type="domain" description="Proline dehydrogenase PutA" evidence="24">
    <location>
        <begin position="174"/>
        <end position="286"/>
    </location>
</feature>
<evidence type="ECO:0000259" key="25">
    <source>
        <dbReference type="Pfam" id="PF18327"/>
    </source>
</evidence>
<dbReference type="CDD" id="cd07125">
    <property type="entry name" value="ALDH_PutA-P5CDH"/>
    <property type="match status" value="1"/>
</dbReference>
<dbReference type="Pfam" id="PF01619">
    <property type="entry name" value="Pro_dh"/>
    <property type="match status" value="1"/>
</dbReference>
<evidence type="ECO:0000313" key="26">
    <source>
        <dbReference type="EMBL" id="GGG01435.1"/>
    </source>
</evidence>
<keyword evidence="27" id="KW-1185">Reference proteome</keyword>
<evidence type="ECO:0000256" key="12">
    <source>
        <dbReference type="ARBA" id="ARBA00023125"/>
    </source>
</evidence>
<dbReference type="InterPro" id="IPR024082">
    <property type="entry name" value="PRODH_PutA_dom_II"/>
</dbReference>
<feature type="active site" evidence="21">
    <location>
        <position position="908"/>
    </location>
</feature>
<dbReference type="InterPro" id="IPR029041">
    <property type="entry name" value="FAD-linked_oxidoreductase-like"/>
</dbReference>
<reference evidence="26" key="1">
    <citation type="journal article" date="2014" name="Int. J. Syst. Evol. Microbiol.">
        <title>Complete genome sequence of Corynebacterium casei LMG S-19264T (=DSM 44701T), isolated from a smear-ripened cheese.</title>
        <authorList>
            <consortium name="US DOE Joint Genome Institute (JGI-PGF)"/>
            <person name="Walter F."/>
            <person name="Albersmeier A."/>
            <person name="Kalinowski J."/>
            <person name="Ruckert C."/>
        </authorList>
    </citation>
    <scope>NUCLEOTIDE SEQUENCE</scope>
    <source>
        <strain evidence="26">CGMCC 1.15758</strain>
    </source>
</reference>
<protein>
    <recommendedName>
        <fullName evidence="20">Bifunctional protein PutA</fullName>
    </recommendedName>
    <domain>
        <recommendedName>
            <fullName evidence="20">Proline dehydrogenase</fullName>
            <ecNumber evidence="20">1.5.5.2</ecNumber>
        </recommendedName>
        <alternativeName>
            <fullName evidence="20">Proline oxidase</fullName>
        </alternativeName>
    </domain>
    <domain>
        <recommendedName>
            <fullName evidence="20">Delta-1-pyrroline-5-carboxylate dehydrogenase</fullName>
            <shortName evidence="20">P5C dehydrogenase</shortName>
            <ecNumber evidence="20">1.2.1.88</ecNumber>
        </recommendedName>
        <alternativeName>
            <fullName evidence="20">L-glutamate gamma-semialdehyde dehydrogenase</fullName>
        </alternativeName>
    </domain>
</protein>
<evidence type="ECO:0000256" key="20">
    <source>
        <dbReference type="PIRNR" id="PIRNR000197"/>
    </source>
</evidence>
<evidence type="ECO:0000256" key="6">
    <source>
        <dbReference type="ARBA" id="ARBA00022630"/>
    </source>
</evidence>
<dbReference type="SUPFAM" id="SSF81935">
    <property type="entry name" value="N-terminal domain of bifunctional PutA protein"/>
    <property type="match status" value="1"/>
</dbReference>
<feature type="domain" description="Aldehyde dehydrogenase" evidence="22">
    <location>
        <begin position="677"/>
        <end position="1129"/>
    </location>
</feature>
<dbReference type="FunFam" id="1.20.5.460:FF:000001">
    <property type="entry name" value="Bifunctional protein PutA"/>
    <property type="match status" value="1"/>
</dbReference>
<dbReference type="FunFam" id="3.20.20.220:FF:000004">
    <property type="entry name" value="Bifunctional protein PutA"/>
    <property type="match status" value="1"/>
</dbReference>
<keyword evidence="5 20" id="KW-0678">Repressor</keyword>
<dbReference type="Pfam" id="PF18327">
    <property type="entry name" value="PRODH"/>
    <property type="match status" value="1"/>
</dbReference>
<evidence type="ECO:0000256" key="7">
    <source>
        <dbReference type="ARBA" id="ARBA00022827"/>
    </source>
</evidence>
<comment type="pathway">
    <text evidence="3 20">Amino-acid degradation; L-proline degradation into L-glutamate; L-glutamate from L-proline: step 2/2.</text>
</comment>